<keyword evidence="4" id="KW-0934">Plastid</keyword>
<proteinExistence type="inferred from homology"/>
<geneLocation type="plastid" evidence="4"/>
<name>A0A3G3MGS0_9FLOR</name>
<dbReference type="NCBIfam" id="TIGR00012">
    <property type="entry name" value="L29"/>
    <property type="match status" value="1"/>
</dbReference>
<evidence type="ECO:0000256" key="2">
    <source>
        <dbReference type="ARBA" id="ARBA00022980"/>
    </source>
</evidence>
<keyword evidence="2 4" id="KW-0689">Ribosomal protein</keyword>
<dbReference type="InterPro" id="IPR001854">
    <property type="entry name" value="Ribosomal_uL29"/>
</dbReference>
<dbReference type="Pfam" id="PF00831">
    <property type="entry name" value="Ribosomal_L29"/>
    <property type="match status" value="1"/>
</dbReference>
<keyword evidence="3" id="KW-0687">Ribonucleoprotein</keyword>
<gene>
    <name evidence="4" type="primary">rpl29</name>
</gene>
<dbReference type="AlphaFoldDB" id="A0A3G3MGS0"/>
<dbReference type="SMR" id="A0A3G3MGS0"/>
<evidence type="ECO:0000313" key="4">
    <source>
        <dbReference type="EMBL" id="AYR06029.1"/>
    </source>
</evidence>
<organism evidence="4">
    <name type="scientific">Neogoniolithon spectabile</name>
    <dbReference type="NCBI Taxonomy" id="231755"/>
    <lineage>
        <taxon>Eukaryota</taxon>
        <taxon>Rhodophyta</taxon>
        <taxon>Florideophyceae</taxon>
        <taxon>Corallinophycidae</taxon>
        <taxon>Corallinales</taxon>
        <taxon>Spongitidaceae</taxon>
        <taxon>Neogoniolithoideae</taxon>
        <taxon>Neogoniolithon</taxon>
    </lineage>
</organism>
<dbReference type="SUPFAM" id="SSF46561">
    <property type="entry name" value="Ribosomal protein L29 (L29p)"/>
    <property type="match status" value="1"/>
</dbReference>
<dbReference type="GO" id="GO:1990904">
    <property type="term" value="C:ribonucleoprotein complex"/>
    <property type="evidence" value="ECO:0007669"/>
    <property type="project" value="UniProtKB-KW"/>
</dbReference>
<reference evidence="4" key="1">
    <citation type="journal article" date="2018" name="Genome Biol. Evol.">
        <title>Mitochondrial and Plastid Genomes from Coralline Red Algae Provide Insights into the Incongruent Evolutionary Histories of Organelles.</title>
        <authorList>
            <person name="Lee J."/>
            <person name="Song H.J."/>
            <person name="In Park S."/>
            <person name="Lee Y.M."/>
            <person name="Jeong S.Y."/>
            <person name="Oh Cho T."/>
            <person name="Kim J.H."/>
            <person name="Choi H.G."/>
            <person name="Choi C.G."/>
            <person name="Nelson W.A."/>
            <person name="Fredericq S."/>
            <person name="Bhattacharya D."/>
            <person name="Su Yoon H."/>
        </authorList>
    </citation>
    <scope>NUCLEOTIDE SEQUENCE</scope>
</reference>
<evidence type="ECO:0000256" key="1">
    <source>
        <dbReference type="ARBA" id="ARBA00009254"/>
    </source>
</evidence>
<sequence length="49" mass="6084">MIFMKIIKMKEIRQLNDKQIREYIDKIKQELLKLRFQQATKKKPKDTSF</sequence>
<dbReference type="GO" id="GO:0006412">
    <property type="term" value="P:translation"/>
    <property type="evidence" value="ECO:0007669"/>
    <property type="project" value="InterPro"/>
</dbReference>
<comment type="similarity">
    <text evidence="1">Belongs to the universal ribosomal protein uL29 family.</text>
</comment>
<accession>A0A3G3MGS0</accession>
<dbReference type="EMBL" id="MH281628">
    <property type="protein sequence ID" value="AYR06029.1"/>
    <property type="molecule type" value="Genomic_DNA"/>
</dbReference>
<dbReference type="RefSeq" id="YP_009541820.1">
    <property type="nucleotide sequence ID" value="NC_039978.1"/>
</dbReference>
<dbReference type="GO" id="GO:0005840">
    <property type="term" value="C:ribosome"/>
    <property type="evidence" value="ECO:0007669"/>
    <property type="project" value="UniProtKB-KW"/>
</dbReference>
<protein>
    <submittedName>
        <fullName evidence="4">Ribosomal protein L29</fullName>
    </submittedName>
</protein>
<dbReference type="GeneID" id="38463595"/>
<evidence type="ECO:0000256" key="3">
    <source>
        <dbReference type="ARBA" id="ARBA00023274"/>
    </source>
</evidence>
<dbReference type="InterPro" id="IPR036049">
    <property type="entry name" value="Ribosomal_uL29_sf"/>
</dbReference>
<dbReference type="Gene3D" id="1.10.287.310">
    <property type="match status" value="1"/>
</dbReference>
<dbReference type="GO" id="GO:0003735">
    <property type="term" value="F:structural constituent of ribosome"/>
    <property type="evidence" value="ECO:0007669"/>
    <property type="project" value="InterPro"/>
</dbReference>